<keyword evidence="2" id="KW-1185">Reference proteome</keyword>
<dbReference type="OrthoDB" id="289910at2"/>
<protein>
    <recommendedName>
        <fullName evidence="3">Type 4 fimbrial biogenesis protein PilX N-terminal domain-containing protein</fullName>
    </recommendedName>
</protein>
<dbReference type="EMBL" id="SJPI01000001">
    <property type="protein sequence ID" value="TWT54261.1"/>
    <property type="molecule type" value="Genomic_DNA"/>
</dbReference>
<dbReference type="Proteomes" id="UP000316598">
    <property type="component" value="Unassembled WGS sequence"/>
</dbReference>
<name>A0A5C5WVU6_9BACT</name>
<sequence>MSNPTNRIASSSAAYRPSRRRGGYAMLIVLIVVLSTSALAATQMRYLEAAARIERARLNTESYSSGPLTVLSIAINRVYTGDPPTSGSYQYSHTVGANTTLYRIDYVRNVDAWTVTADPDPTASTLPLLPASF</sequence>
<evidence type="ECO:0000313" key="1">
    <source>
        <dbReference type="EMBL" id="TWT54261.1"/>
    </source>
</evidence>
<dbReference type="AlphaFoldDB" id="A0A5C5WVU6"/>
<evidence type="ECO:0008006" key="3">
    <source>
        <dbReference type="Google" id="ProtNLM"/>
    </source>
</evidence>
<evidence type="ECO:0000313" key="2">
    <source>
        <dbReference type="Proteomes" id="UP000316598"/>
    </source>
</evidence>
<gene>
    <name evidence="1" type="ORF">Pla22_19030</name>
</gene>
<comment type="caution">
    <text evidence="1">The sequence shown here is derived from an EMBL/GenBank/DDBJ whole genome shotgun (WGS) entry which is preliminary data.</text>
</comment>
<reference evidence="1 2" key="1">
    <citation type="submission" date="2019-02" db="EMBL/GenBank/DDBJ databases">
        <title>Deep-cultivation of Planctomycetes and their phenomic and genomic characterization uncovers novel biology.</title>
        <authorList>
            <person name="Wiegand S."/>
            <person name="Jogler M."/>
            <person name="Boedeker C."/>
            <person name="Pinto D."/>
            <person name="Vollmers J."/>
            <person name="Rivas-Marin E."/>
            <person name="Kohn T."/>
            <person name="Peeters S.H."/>
            <person name="Heuer A."/>
            <person name="Rast P."/>
            <person name="Oberbeckmann S."/>
            <person name="Bunk B."/>
            <person name="Jeske O."/>
            <person name="Meyerdierks A."/>
            <person name="Storesund J.E."/>
            <person name="Kallscheuer N."/>
            <person name="Luecker S."/>
            <person name="Lage O.M."/>
            <person name="Pohl T."/>
            <person name="Merkel B.J."/>
            <person name="Hornburger P."/>
            <person name="Mueller R.-W."/>
            <person name="Bruemmer F."/>
            <person name="Labrenz M."/>
            <person name="Spormann A.M."/>
            <person name="Op Den Camp H."/>
            <person name="Overmann J."/>
            <person name="Amann R."/>
            <person name="Jetten M.S.M."/>
            <person name="Mascher T."/>
            <person name="Medema M.H."/>
            <person name="Devos D.P."/>
            <person name="Kaster A.-K."/>
            <person name="Ovreas L."/>
            <person name="Rohde M."/>
            <person name="Galperin M.Y."/>
            <person name="Jogler C."/>
        </authorList>
    </citation>
    <scope>NUCLEOTIDE SEQUENCE [LARGE SCALE GENOMIC DNA]</scope>
    <source>
        <strain evidence="1 2">Pla22</strain>
    </source>
</reference>
<accession>A0A5C5WVU6</accession>
<dbReference type="RefSeq" id="WP_146514334.1">
    <property type="nucleotide sequence ID" value="NZ_SJPI01000001.1"/>
</dbReference>
<organism evidence="1 2">
    <name type="scientific">Rubripirellula amarantea</name>
    <dbReference type="NCBI Taxonomy" id="2527999"/>
    <lineage>
        <taxon>Bacteria</taxon>
        <taxon>Pseudomonadati</taxon>
        <taxon>Planctomycetota</taxon>
        <taxon>Planctomycetia</taxon>
        <taxon>Pirellulales</taxon>
        <taxon>Pirellulaceae</taxon>
        <taxon>Rubripirellula</taxon>
    </lineage>
</organism>
<proteinExistence type="predicted"/>